<keyword evidence="4" id="KW-1185">Reference proteome</keyword>
<feature type="domain" description="Beta-lactamase-related" evidence="2">
    <location>
        <begin position="41"/>
        <end position="350"/>
    </location>
</feature>
<dbReference type="InterPro" id="IPR012338">
    <property type="entry name" value="Beta-lactam/transpept-like"/>
</dbReference>
<sequence>MKKYLLLSVLGLLTGRSLPVFAQSPNLTTKVDSLFATWSKSDSPGCACGVIKDQKLIYTKGYGMADLEHDAPITSQSVFYIASTSKQFTAASIALLAIDKKLSLDDDIRTYIPEMPSYGKPIRINNLLHHTSGLRDHFDVMSLAGWYESDYVNNEMSLQLMAQQRALNFETGTKYEYSNTNYMLLAEIVRRVSGKSLRLFAQERLFAPLGMNHTHFDDDYRQVVKQRVISYDPVKGNSYVQLLKDFDLHGDGNLLTTVEDLYRWDANFYTGKVGGKELTKLLLTKGVLANGDTIPYALGLSHGKYKGLPTVSHTGGFKGFRTQLIRFPQQQFSVVVLCNLGSLNPSALANKVADIYLSSYFTQAKVEQPKQTASTKPYPFVPATFDPYVGQYELSSDFIISFKRDGDRYYSQATGQPEFEIFPTSDTTFSVKAFEASLTFHRQPDGKVNKVTLHQNGNHPANRVATVVPYSIPPEQLTQYAGTYTSAELNASYSLVVEKDTLHVRHSRLGDMGSCKPTSKDKFNWNGDKIDFVRSADGQLTGFRIAHWRIRDVWFEKR</sequence>
<evidence type="ECO:0000259" key="2">
    <source>
        <dbReference type="Pfam" id="PF00144"/>
    </source>
</evidence>
<feature type="signal peptide" evidence="1">
    <location>
        <begin position="1"/>
        <end position="22"/>
    </location>
</feature>
<organism evidence="3 4">
    <name type="scientific">Spirosoma arboris</name>
    <dbReference type="NCBI Taxonomy" id="2682092"/>
    <lineage>
        <taxon>Bacteria</taxon>
        <taxon>Pseudomonadati</taxon>
        <taxon>Bacteroidota</taxon>
        <taxon>Cytophagia</taxon>
        <taxon>Cytophagales</taxon>
        <taxon>Cytophagaceae</taxon>
        <taxon>Spirosoma</taxon>
    </lineage>
</organism>
<comment type="caution">
    <text evidence="3">The sequence shown here is derived from an EMBL/GenBank/DDBJ whole genome shotgun (WGS) entry which is preliminary data.</text>
</comment>
<reference evidence="3 4" key="1">
    <citation type="submission" date="2019-12" db="EMBL/GenBank/DDBJ databases">
        <title>Spirosoma sp. HMF4905 genome sequencing and assembly.</title>
        <authorList>
            <person name="Kang H."/>
            <person name="Cha I."/>
            <person name="Kim H."/>
            <person name="Joh K."/>
        </authorList>
    </citation>
    <scope>NUCLEOTIDE SEQUENCE [LARGE SCALE GENOMIC DNA]</scope>
    <source>
        <strain evidence="3 4">HMF4905</strain>
    </source>
</reference>
<dbReference type="Proteomes" id="UP000436006">
    <property type="component" value="Unassembled WGS sequence"/>
</dbReference>
<dbReference type="AlphaFoldDB" id="A0A7K1S5L3"/>
<protein>
    <submittedName>
        <fullName evidence="3">Serine hydrolase</fullName>
    </submittedName>
</protein>
<name>A0A7K1S5L3_9BACT</name>
<dbReference type="Pfam" id="PF00144">
    <property type="entry name" value="Beta-lactamase"/>
    <property type="match status" value="1"/>
</dbReference>
<dbReference type="RefSeq" id="WP_157583117.1">
    <property type="nucleotide sequence ID" value="NZ_WPIN01000001.1"/>
</dbReference>
<dbReference type="PANTHER" id="PTHR46825:SF9">
    <property type="entry name" value="BETA-LACTAMASE-RELATED DOMAIN-CONTAINING PROTEIN"/>
    <property type="match status" value="1"/>
</dbReference>
<accession>A0A7K1S5L3</accession>
<dbReference type="Gene3D" id="3.40.710.10">
    <property type="entry name" value="DD-peptidase/beta-lactamase superfamily"/>
    <property type="match status" value="1"/>
</dbReference>
<evidence type="ECO:0000256" key="1">
    <source>
        <dbReference type="SAM" id="SignalP"/>
    </source>
</evidence>
<proteinExistence type="predicted"/>
<dbReference type="PANTHER" id="PTHR46825">
    <property type="entry name" value="D-ALANYL-D-ALANINE-CARBOXYPEPTIDASE/ENDOPEPTIDASE AMPH"/>
    <property type="match status" value="1"/>
</dbReference>
<keyword evidence="1" id="KW-0732">Signal</keyword>
<dbReference type="InterPro" id="IPR001466">
    <property type="entry name" value="Beta-lactam-related"/>
</dbReference>
<feature type="chain" id="PRO_5029781798" evidence="1">
    <location>
        <begin position="23"/>
        <end position="558"/>
    </location>
</feature>
<dbReference type="EMBL" id="WPIN01000001">
    <property type="protein sequence ID" value="MVM29035.1"/>
    <property type="molecule type" value="Genomic_DNA"/>
</dbReference>
<evidence type="ECO:0000313" key="3">
    <source>
        <dbReference type="EMBL" id="MVM29035.1"/>
    </source>
</evidence>
<dbReference type="InterPro" id="IPR050491">
    <property type="entry name" value="AmpC-like"/>
</dbReference>
<dbReference type="SUPFAM" id="SSF56601">
    <property type="entry name" value="beta-lactamase/transpeptidase-like"/>
    <property type="match status" value="1"/>
</dbReference>
<gene>
    <name evidence="3" type="ORF">GO755_03240</name>
</gene>
<dbReference type="GO" id="GO:0016787">
    <property type="term" value="F:hydrolase activity"/>
    <property type="evidence" value="ECO:0007669"/>
    <property type="project" value="UniProtKB-KW"/>
</dbReference>
<evidence type="ECO:0000313" key="4">
    <source>
        <dbReference type="Proteomes" id="UP000436006"/>
    </source>
</evidence>
<keyword evidence="3" id="KW-0378">Hydrolase</keyword>